<evidence type="ECO:0000259" key="6">
    <source>
        <dbReference type="Pfam" id="PF00501"/>
    </source>
</evidence>
<dbReference type="PANTHER" id="PTHR43272">
    <property type="entry name" value="LONG-CHAIN-FATTY-ACID--COA LIGASE"/>
    <property type="match status" value="1"/>
</dbReference>
<comment type="similarity">
    <text evidence="1">Belongs to the ATP-dependent AMP-binding enzyme family.</text>
</comment>
<dbReference type="InterPro" id="IPR042099">
    <property type="entry name" value="ANL_N_sf"/>
</dbReference>
<dbReference type="EMBL" id="PEJP01000019">
    <property type="protein sequence ID" value="RYO65085.1"/>
    <property type="molecule type" value="Genomic_DNA"/>
</dbReference>
<dbReference type="InterPro" id="IPR020459">
    <property type="entry name" value="AMP-binding"/>
</dbReference>
<dbReference type="SUPFAM" id="SSF56801">
    <property type="entry name" value="Acetyl-CoA synthetase-like"/>
    <property type="match status" value="1"/>
</dbReference>
<proteinExistence type="inferred from homology"/>
<dbReference type="InterPro" id="IPR020845">
    <property type="entry name" value="AMP-binding_CS"/>
</dbReference>
<dbReference type="GO" id="GO:0005524">
    <property type="term" value="F:ATP binding"/>
    <property type="evidence" value="ECO:0007669"/>
    <property type="project" value="UniProtKB-KW"/>
</dbReference>
<accession>A0A4Q4S551</accession>
<keyword evidence="3" id="KW-0547">Nucleotide-binding</keyword>
<gene>
    <name evidence="7" type="ORF">AA0113_g5528</name>
</gene>
<evidence type="ECO:0000256" key="1">
    <source>
        <dbReference type="ARBA" id="ARBA00006432"/>
    </source>
</evidence>
<evidence type="ECO:0000313" key="7">
    <source>
        <dbReference type="EMBL" id="RYO65085.1"/>
    </source>
</evidence>
<feature type="domain" description="AMP-dependent synthetase/ligase" evidence="6">
    <location>
        <begin position="110"/>
        <end position="519"/>
    </location>
</feature>
<sequence length="697" mass="75972">MPQDLKKLMPQAKMHRSGPYTCEAANAEKVEGETVPRRNLAAKEGLIMKPHDNVATLYDVLRHSAAKFGNAKAVGARKIVNVHEETKKVKKMVDGKEQEVDKKWQYFELSPYKYKSFVEFEKMALSVGSGLKSLGFNPQDRLHLFAATSMQWLASAHGAISQSMAIVTAYDTLGEEGLKHSMLQTNAKVMFTDPELLPRLVNPMKEAKDVQVVVYCTKNDPKQKDIDTLTQAHPHLKVISFDELVKMGEQSPAEPIPPKADDLACIMYTSGSTGTPKGVMIKHRNVVAAIAGVDVIVGKYLGPGDVLITYLPAAHILEFVFENAVLYWGGTMGYGTIRTLSDQSVRNCAGDIRELKPTVMVGVPQVWETIKKGIINKVEAGGAVKSNMFWGAYAAKGFLLGSGLPGSGILDAIVFNKVKEATGGRLRICMNGGGPIAKETQRFISIAITPMISGYGLTETCAMGALMDPLAWNEHALGEMPGSIEMKLVDFADAGYFSTNKPPQGEIWIRGGGVVDGYLDMPEETKEAFTDDGWFKTGDVGEFNANGEIRIIDRKKNLVKTLAGEYIALEKLESVYRSAPIVANICVYAAEDRQKPVAIIVPTEPQLKKIASAEGVSGDSLEELVHDKKINSAVLKQLQQAGQKGGLAAFEMIEGVVLADEEWTPQNGLTTAAQKLNRKGILKQYQKEVDQAYGKSS</sequence>
<dbReference type="PRINTS" id="PR00154">
    <property type="entry name" value="AMPBINDING"/>
</dbReference>
<dbReference type="GO" id="GO:0005783">
    <property type="term" value="C:endoplasmic reticulum"/>
    <property type="evidence" value="ECO:0007669"/>
    <property type="project" value="TreeGrafter"/>
</dbReference>
<comment type="catalytic activity">
    <reaction evidence="5">
        <text>a long-chain fatty acid + ATP + CoA = a long-chain fatty acyl-CoA + AMP + diphosphate</text>
        <dbReference type="Rhea" id="RHEA:15421"/>
        <dbReference type="ChEBI" id="CHEBI:30616"/>
        <dbReference type="ChEBI" id="CHEBI:33019"/>
        <dbReference type="ChEBI" id="CHEBI:57287"/>
        <dbReference type="ChEBI" id="CHEBI:57560"/>
        <dbReference type="ChEBI" id="CHEBI:83139"/>
        <dbReference type="ChEBI" id="CHEBI:456215"/>
        <dbReference type="EC" id="6.2.1.3"/>
    </reaction>
</comment>
<dbReference type="OrthoDB" id="1700726at2759"/>
<dbReference type="GO" id="GO:0005811">
    <property type="term" value="C:lipid droplet"/>
    <property type="evidence" value="ECO:0007669"/>
    <property type="project" value="TreeGrafter"/>
</dbReference>
<name>A0A4Q4S551_9PLEO</name>
<keyword evidence="8" id="KW-1185">Reference proteome</keyword>
<dbReference type="GO" id="GO:0005886">
    <property type="term" value="C:plasma membrane"/>
    <property type="evidence" value="ECO:0007669"/>
    <property type="project" value="TreeGrafter"/>
</dbReference>
<organism evidence="7 8">
    <name type="scientific">Alternaria arborescens</name>
    <dbReference type="NCBI Taxonomy" id="156630"/>
    <lineage>
        <taxon>Eukaryota</taxon>
        <taxon>Fungi</taxon>
        <taxon>Dikarya</taxon>
        <taxon>Ascomycota</taxon>
        <taxon>Pezizomycotina</taxon>
        <taxon>Dothideomycetes</taxon>
        <taxon>Pleosporomycetidae</taxon>
        <taxon>Pleosporales</taxon>
        <taxon>Pleosporineae</taxon>
        <taxon>Pleosporaceae</taxon>
        <taxon>Alternaria</taxon>
        <taxon>Alternaria sect. Alternaria</taxon>
    </lineage>
</organism>
<evidence type="ECO:0000256" key="2">
    <source>
        <dbReference type="ARBA" id="ARBA00022598"/>
    </source>
</evidence>
<protein>
    <submittedName>
        <fullName evidence="7">Long-chain-fatty-acid--CoA ligase 1</fullName>
    </submittedName>
</protein>
<evidence type="ECO:0000313" key="8">
    <source>
        <dbReference type="Proteomes" id="UP000293823"/>
    </source>
</evidence>
<dbReference type="Pfam" id="PF00501">
    <property type="entry name" value="AMP-binding"/>
    <property type="match status" value="1"/>
</dbReference>
<dbReference type="GO" id="GO:0004467">
    <property type="term" value="F:long-chain fatty acid-CoA ligase activity"/>
    <property type="evidence" value="ECO:0007669"/>
    <property type="project" value="UniProtKB-EC"/>
</dbReference>
<evidence type="ECO:0000256" key="5">
    <source>
        <dbReference type="ARBA" id="ARBA00036813"/>
    </source>
</evidence>
<reference evidence="8" key="1">
    <citation type="journal article" date="2019" name="bioRxiv">
        <title>Genomics, evolutionary history and diagnostics of the Alternaria alternata species group including apple and Asian pear pathotypes.</title>
        <authorList>
            <person name="Armitage A.D."/>
            <person name="Cockerton H.M."/>
            <person name="Sreenivasaprasad S."/>
            <person name="Woodhall J.W."/>
            <person name="Lane C.R."/>
            <person name="Harrison R.J."/>
            <person name="Clarkson J.P."/>
        </authorList>
    </citation>
    <scope>NUCLEOTIDE SEQUENCE [LARGE SCALE GENOMIC DNA]</scope>
    <source>
        <strain evidence="8">RGR 97.0016</strain>
    </source>
</reference>
<dbReference type="Gene3D" id="3.40.50.12780">
    <property type="entry name" value="N-terminal domain of ligase-like"/>
    <property type="match status" value="1"/>
</dbReference>
<evidence type="ECO:0000256" key="4">
    <source>
        <dbReference type="ARBA" id="ARBA00022840"/>
    </source>
</evidence>
<dbReference type="Proteomes" id="UP000293823">
    <property type="component" value="Unassembled WGS sequence"/>
</dbReference>
<evidence type="ECO:0000256" key="3">
    <source>
        <dbReference type="ARBA" id="ARBA00022741"/>
    </source>
</evidence>
<dbReference type="GO" id="GO:0035336">
    <property type="term" value="P:long-chain fatty-acyl-CoA metabolic process"/>
    <property type="evidence" value="ECO:0007669"/>
    <property type="project" value="TreeGrafter"/>
</dbReference>
<keyword evidence="4" id="KW-0067">ATP-binding</keyword>
<keyword evidence="2 7" id="KW-0436">Ligase</keyword>
<dbReference type="PROSITE" id="PS00455">
    <property type="entry name" value="AMP_BINDING"/>
    <property type="match status" value="1"/>
</dbReference>
<dbReference type="InterPro" id="IPR000873">
    <property type="entry name" value="AMP-dep_synth/lig_dom"/>
</dbReference>
<dbReference type="PANTHER" id="PTHR43272:SF83">
    <property type="entry name" value="ACYL-COA SYNTHETASE LONG-CHAIN, ISOFORM J"/>
    <property type="match status" value="1"/>
</dbReference>
<dbReference type="AlphaFoldDB" id="A0A4Q4S551"/>
<comment type="caution">
    <text evidence="7">The sequence shown here is derived from an EMBL/GenBank/DDBJ whole genome shotgun (WGS) entry which is preliminary data.</text>
</comment>